<dbReference type="Pfam" id="PF01970">
    <property type="entry name" value="TctA"/>
    <property type="match status" value="1"/>
</dbReference>
<sequence length="65" mass="6450">MEALSSLAYGFSIAITPFNLLLALLGAALGTAVGALPGIGPINSIVLLLPLCFALGLPPESAARS</sequence>
<feature type="transmembrane region" description="Helical" evidence="1">
    <location>
        <begin position="35"/>
        <end position="57"/>
    </location>
</feature>
<feature type="domain" description="DUF112" evidence="2">
    <location>
        <begin position="20"/>
        <end position="62"/>
    </location>
</feature>
<reference evidence="3" key="2">
    <citation type="submission" date="2020-09" db="EMBL/GenBank/DDBJ databases">
        <authorList>
            <person name="Sun Q."/>
            <person name="Zhou Y."/>
        </authorList>
    </citation>
    <scope>NUCLEOTIDE SEQUENCE</scope>
    <source>
        <strain evidence="3">CGMCC 1.15493</strain>
    </source>
</reference>
<comment type="caution">
    <text evidence="3">The sequence shown here is derived from an EMBL/GenBank/DDBJ whole genome shotgun (WGS) entry which is preliminary data.</text>
</comment>
<keyword evidence="4" id="KW-1185">Reference proteome</keyword>
<organism evidence="3 4">
    <name type="scientific">Aureimonas glaciei</name>
    <dbReference type="NCBI Taxonomy" id="1776957"/>
    <lineage>
        <taxon>Bacteria</taxon>
        <taxon>Pseudomonadati</taxon>
        <taxon>Pseudomonadota</taxon>
        <taxon>Alphaproteobacteria</taxon>
        <taxon>Hyphomicrobiales</taxon>
        <taxon>Aurantimonadaceae</taxon>
        <taxon>Aureimonas</taxon>
    </lineage>
</organism>
<feature type="transmembrane region" description="Helical" evidence="1">
    <location>
        <begin position="7"/>
        <end position="29"/>
    </location>
</feature>
<reference evidence="3" key="1">
    <citation type="journal article" date="2014" name="Int. J. Syst. Evol. Microbiol.">
        <title>Complete genome sequence of Corynebacterium casei LMG S-19264T (=DSM 44701T), isolated from a smear-ripened cheese.</title>
        <authorList>
            <consortium name="US DOE Joint Genome Institute (JGI-PGF)"/>
            <person name="Walter F."/>
            <person name="Albersmeier A."/>
            <person name="Kalinowski J."/>
            <person name="Ruckert C."/>
        </authorList>
    </citation>
    <scope>NUCLEOTIDE SEQUENCE</scope>
    <source>
        <strain evidence="3">CGMCC 1.15493</strain>
    </source>
</reference>
<evidence type="ECO:0000313" key="4">
    <source>
        <dbReference type="Proteomes" id="UP000613160"/>
    </source>
</evidence>
<proteinExistence type="predicted"/>
<evidence type="ECO:0000313" key="3">
    <source>
        <dbReference type="EMBL" id="GGD40695.1"/>
    </source>
</evidence>
<dbReference type="Proteomes" id="UP000613160">
    <property type="component" value="Unassembled WGS sequence"/>
</dbReference>
<dbReference type="PANTHER" id="PTHR35342:SF5">
    <property type="entry name" value="TRICARBOXYLIC TRANSPORT PROTEIN"/>
    <property type="match status" value="1"/>
</dbReference>
<keyword evidence="1" id="KW-0472">Membrane</keyword>
<name>A0A916YDR0_9HYPH</name>
<dbReference type="PANTHER" id="PTHR35342">
    <property type="entry name" value="TRICARBOXYLIC TRANSPORT PROTEIN"/>
    <property type="match status" value="1"/>
</dbReference>
<dbReference type="AlphaFoldDB" id="A0A916YDR0"/>
<protein>
    <recommendedName>
        <fullName evidence="2">DUF112 domain-containing protein</fullName>
    </recommendedName>
</protein>
<keyword evidence="1" id="KW-1133">Transmembrane helix</keyword>
<accession>A0A916YDR0</accession>
<evidence type="ECO:0000259" key="2">
    <source>
        <dbReference type="Pfam" id="PF01970"/>
    </source>
</evidence>
<gene>
    <name evidence="3" type="ORF">GCM10011335_49240</name>
</gene>
<dbReference type="RefSeq" id="WP_188855079.1">
    <property type="nucleotide sequence ID" value="NZ_BMJJ01000016.1"/>
</dbReference>
<evidence type="ECO:0000256" key="1">
    <source>
        <dbReference type="SAM" id="Phobius"/>
    </source>
</evidence>
<dbReference type="InterPro" id="IPR002823">
    <property type="entry name" value="DUF112_TM"/>
</dbReference>
<dbReference type="EMBL" id="BMJJ01000016">
    <property type="protein sequence ID" value="GGD40695.1"/>
    <property type="molecule type" value="Genomic_DNA"/>
</dbReference>
<keyword evidence="1" id="KW-0812">Transmembrane</keyword>